<gene>
    <name evidence="10" type="ORF">RCC_01140</name>
</gene>
<evidence type="ECO:0000313" key="10">
    <source>
        <dbReference type="EMBL" id="CZT15276.1"/>
    </source>
</evidence>
<keyword evidence="2" id="KW-0575">Peroxidase</keyword>
<dbReference type="GeneID" id="35596440"/>
<dbReference type="RefSeq" id="XP_023622173.1">
    <property type="nucleotide sequence ID" value="XM_023766405.1"/>
</dbReference>
<dbReference type="OrthoDB" id="407298at2759"/>
<dbReference type="SUPFAM" id="SSF47571">
    <property type="entry name" value="Cloroperoxidase"/>
    <property type="match status" value="1"/>
</dbReference>
<dbReference type="PANTHER" id="PTHR33577">
    <property type="entry name" value="STERIGMATOCYSTIN BIOSYNTHESIS PEROXIDASE STCC-RELATED"/>
    <property type="match status" value="1"/>
</dbReference>
<dbReference type="PROSITE" id="PS51405">
    <property type="entry name" value="HEME_HALOPEROXIDASE"/>
    <property type="match status" value="1"/>
</dbReference>
<evidence type="ECO:0000256" key="5">
    <source>
        <dbReference type="ARBA" id="ARBA00023002"/>
    </source>
</evidence>
<evidence type="ECO:0000256" key="6">
    <source>
        <dbReference type="ARBA" id="ARBA00023004"/>
    </source>
</evidence>
<dbReference type="Gene3D" id="1.10.489.10">
    <property type="entry name" value="Chloroperoxidase-like"/>
    <property type="match status" value="1"/>
</dbReference>
<evidence type="ECO:0000256" key="1">
    <source>
        <dbReference type="ARBA" id="ARBA00001970"/>
    </source>
</evidence>
<comment type="cofactor">
    <cofactor evidence="1">
        <name>heme b</name>
        <dbReference type="ChEBI" id="CHEBI:60344"/>
    </cofactor>
</comment>
<name>A0A2D3UW52_9PEZI</name>
<dbReference type="GO" id="GO:0004601">
    <property type="term" value="F:peroxidase activity"/>
    <property type="evidence" value="ECO:0007669"/>
    <property type="project" value="UniProtKB-KW"/>
</dbReference>
<proteinExistence type="inferred from homology"/>
<protein>
    <recommendedName>
        <fullName evidence="9">Heme haloperoxidase family profile domain-containing protein</fullName>
    </recommendedName>
</protein>
<evidence type="ECO:0000259" key="9">
    <source>
        <dbReference type="PROSITE" id="PS51405"/>
    </source>
</evidence>
<evidence type="ECO:0000256" key="7">
    <source>
        <dbReference type="ARBA" id="ARBA00025795"/>
    </source>
</evidence>
<keyword evidence="11" id="KW-1185">Reference proteome</keyword>
<keyword evidence="8" id="KW-0732">Signal</keyword>
<dbReference type="GO" id="GO:0046872">
    <property type="term" value="F:metal ion binding"/>
    <property type="evidence" value="ECO:0007669"/>
    <property type="project" value="UniProtKB-KW"/>
</dbReference>
<dbReference type="InterPro" id="IPR036851">
    <property type="entry name" value="Chloroperoxidase-like_sf"/>
</dbReference>
<evidence type="ECO:0000256" key="3">
    <source>
        <dbReference type="ARBA" id="ARBA00022617"/>
    </source>
</evidence>
<keyword evidence="4" id="KW-0479">Metal-binding</keyword>
<dbReference type="PROSITE" id="PS51257">
    <property type="entry name" value="PROKAR_LIPOPROTEIN"/>
    <property type="match status" value="1"/>
</dbReference>
<feature type="domain" description="Heme haloperoxidase family profile" evidence="9">
    <location>
        <begin position="70"/>
        <end position="262"/>
    </location>
</feature>
<dbReference type="Pfam" id="PF01328">
    <property type="entry name" value="Peroxidase_2"/>
    <property type="match status" value="1"/>
</dbReference>
<keyword evidence="6" id="KW-0408">Iron</keyword>
<dbReference type="PANTHER" id="PTHR33577:SF1">
    <property type="entry name" value="HEME HALOPEROXIDASE FAMILY PROFILE DOMAIN-CONTAINING PROTEIN"/>
    <property type="match status" value="1"/>
</dbReference>
<dbReference type="AlphaFoldDB" id="A0A2D3UW52"/>
<dbReference type="Proteomes" id="UP000225277">
    <property type="component" value="Unassembled WGS sequence"/>
</dbReference>
<evidence type="ECO:0000313" key="11">
    <source>
        <dbReference type="Proteomes" id="UP000225277"/>
    </source>
</evidence>
<dbReference type="InterPro" id="IPR000028">
    <property type="entry name" value="Chloroperoxidase"/>
</dbReference>
<feature type="signal peptide" evidence="8">
    <location>
        <begin position="1"/>
        <end position="18"/>
    </location>
</feature>
<accession>A0A2D3UW52</accession>
<comment type="similarity">
    <text evidence="7">Belongs to the chloroperoxidase family.</text>
</comment>
<keyword evidence="5" id="KW-0560">Oxidoreductase</keyword>
<feature type="chain" id="PRO_5013662770" description="Heme haloperoxidase family profile domain-containing protein" evidence="8">
    <location>
        <begin position="19"/>
        <end position="289"/>
    </location>
</feature>
<evidence type="ECO:0000256" key="4">
    <source>
        <dbReference type="ARBA" id="ARBA00022723"/>
    </source>
</evidence>
<reference evidence="10 11" key="1">
    <citation type="submission" date="2016-03" db="EMBL/GenBank/DDBJ databases">
        <authorList>
            <person name="Ploux O."/>
        </authorList>
    </citation>
    <scope>NUCLEOTIDE SEQUENCE [LARGE SCALE GENOMIC DNA]</scope>
    <source>
        <strain evidence="10 11">URUG2</strain>
    </source>
</reference>
<organism evidence="10 11">
    <name type="scientific">Ramularia collo-cygni</name>
    <dbReference type="NCBI Taxonomy" id="112498"/>
    <lineage>
        <taxon>Eukaryota</taxon>
        <taxon>Fungi</taxon>
        <taxon>Dikarya</taxon>
        <taxon>Ascomycota</taxon>
        <taxon>Pezizomycotina</taxon>
        <taxon>Dothideomycetes</taxon>
        <taxon>Dothideomycetidae</taxon>
        <taxon>Mycosphaerellales</taxon>
        <taxon>Mycosphaerellaceae</taxon>
        <taxon>Ramularia</taxon>
    </lineage>
</organism>
<evidence type="ECO:0000256" key="2">
    <source>
        <dbReference type="ARBA" id="ARBA00022559"/>
    </source>
</evidence>
<evidence type="ECO:0000256" key="8">
    <source>
        <dbReference type="SAM" id="SignalP"/>
    </source>
</evidence>
<keyword evidence="3" id="KW-0349">Heme</keyword>
<dbReference type="EMBL" id="FJUY01000001">
    <property type="protein sequence ID" value="CZT15276.1"/>
    <property type="molecule type" value="Genomic_DNA"/>
</dbReference>
<sequence length="289" mass="31029">MTKTSVALLTTLLSCVAAYPGVANLDVLLKRTEPAARDPLFLITRPNTGLPPSGFNAADQYVDTTDGGPHRFIAPSGGDAIEGLGQAYNMAPDLAAFLGIVAVGLSGDPLTETWSIGPPFKPSLPIFPARGILGTHNKYEGDASIVRGDAYLHNGSPGIFQMRQFESAYNFAKKYDNNFGHAASAALLAGLQHTLVDCKQPVSAAECAENPGGELPTDILKSFFSVTGEPGSFVYTRGHERIPVNWYRRATLDAHNIPECRSSQEEVDCSGNSLRDPWEDVVLTWTYGI</sequence>